<accession>A0ABT7WFA7</accession>
<organism evidence="1 2">
    <name type="scientific">Robiginitalea aurantiaca</name>
    <dbReference type="NCBI Taxonomy" id="3056915"/>
    <lineage>
        <taxon>Bacteria</taxon>
        <taxon>Pseudomonadati</taxon>
        <taxon>Bacteroidota</taxon>
        <taxon>Flavobacteriia</taxon>
        <taxon>Flavobacteriales</taxon>
        <taxon>Flavobacteriaceae</taxon>
        <taxon>Robiginitalea</taxon>
    </lineage>
</organism>
<keyword evidence="2" id="KW-1185">Reference proteome</keyword>
<protein>
    <submittedName>
        <fullName evidence="1">Uncharacterized protein</fullName>
    </submittedName>
</protein>
<gene>
    <name evidence="1" type="ORF">QU605_09025</name>
</gene>
<comment type="caution">
    <text evidence="1">The sequence shown here is derived from an EMBL/GenBank/DDBJ whole genome shotgun (WGS) entry which is preliminary data.</text>
</comment>
<dbReference type="RefSeq" id="WP_289724977.1">
    <property type="nucleotide sequence ID" value="NZ_JAUDUY010000004.1"/>
</dbReference>
<sequence length="238" mass="27939">MESEFELPVVNTVKLLKRQHKEFLMSNPDKSRIAIARKGDSVKVFDFNISMVGVIDRHQIISETKYYLKLISNAYKWLDESILRGYLMKVGVDIQNRCLGYRIPDDVLLEFVNDAIIEKDTMEIRPNRSIRFLKNPYYLRKVSEDNSETKEINQLLGQERRSETFEIIEIALADYDLNSRTLTKSHLADLIGLSNKTVSSYLKEHPELREMYDAIKSNSGTEEQQMIRRYYEENRRSA</sequence>
<proteinExistence type="predicted"/>
<dbReference type="Proteomes" id="UP001174839">
    <property type="component" value="Unassembled WGS sequence"/>
</dbReference>
<reference evidence="1" key="1">
    <citation type="submission" date="2023-06" db="EMBL/GenBank/DDBJ databases">
        <title>Robiginitalea aurantiacus sp. nov. and Algoriphagus sediminis sp. nov., isolated from coastal sediment.</title>
        <authorList>
            <person name="Zhou Z.Y."/>
            <person name="An J."/>
            <person name="Jia Y.W."/>
            <person name="Du Z.J."/>
        </authorList>
    </citation>
    <scope>NUCLEOTIDE SEQUENCE</scope>
    <source>
        <strain evidence="1">M39</strain>
    </source>
</reference>
<evidence type="ECO:0000313" key="2">
    <source>
        <dbReference type="Proteomes" id="UP001174839"/>
    </source>
</evidence>
<evidence type="ECO:0000313" key="1">
    <source>
        <dbReference type="EMBL" id="MDM9631611.1"/>
    </source>
</evidence>
<dbReference type="EMBL" id="JAUDUY010000004">
    <property type="protein sequence ID" value="MDM9631611.1"/>
    <property type="molecule type" value="Genomic_DNA"/>
</dbReference>
<name>A0ABT7WFA7_9FLAO</name>